<sequence length="548" mass="62824">MDSNVKLSGEMEQQNLRKRRTVVGPWKDVKEFRSVYEHLYGEDTDAEQQMQALSQINIWSLRRSTQCPAGVLATKTIFEVQCLDKSKGQEAITENVLQTLYASAIIRFFNFMSSTMQTHNMRSMYDTASMLGLPSFVVDLRHLCAHGQVLPPLDLLRSTVSNCIVWLRDYYWVPQLESMCDVEASKIRRKDKTLFEENVTKLLVIYDAALECYCKGAHNMKTGKRHISGKRLAELRTFYAEKKLTSLKDTLEFVLKELIILVKRETGIKDMSEIFIEALQKMKFFFTVGDTYNADEPLEILIGATHSFFRMLAVYGFIEDVFYSFIGLAENTYLDEIRRTGASFWATRIAAGFVAFRKCKQMYKAELEENPHTKDFDFTSLNLENISKKMRRHLIYAGVDIKCTPIFGDSMRRPWVWIVEKSYVEEKLSSINKYNGPIIKGILPLVDPPLTTSEIRGISLLIDAYLGKRTGVKKVVAEPVSKDDTIHTASELLQALKKQSGSGDEKMHIDENEAESENKGQFGIWTLEKNDEITNWSVCPLGRLPWET</sequence>
<accession>A0A811V4I7</accession>
<dbReference type="PANTHER" id="PTHR15002:SF0">
    <property type="entry name" value="RIBOSOMAL BIOGENESIS PROTEIN LAS1L"/>
    <property type="match status" value="1"/>
</dbReference>
<keyword evidence="2" id="KW-1185">Reference proteome</keyword>
<comment type="caution">
    <text evidence="1">The sequence shown here is derived from an EMBL/GenBank/DDBJ whole genome shotgun (WGS) entry which is preliminary data.</text>
</comment>
<dbReference type="EMBL" id="CAJHJT010000034">
    <property type="protein sequence ID" value="CAD7004756.1"/>
    <property type="molecule type" value="Genomic_DNA"/>
</dbReference>
<dbReference type="OrthoDB" id="10263222at2759"/>
<evidence type="ECO:0000313" key="2">
    <source>
        <dbReference type="Proteomes" id="UP000606786"/>
    </source>
</evidence>
<dbReference type="GO" id="GO:0030687">
    <property type="term" value="C:preribosome, large subunit precursor"/>
    <property type="evidence" value="ECO:0007669"/>
    <property type="project" value="TreeGrafter"/>
</dbReference>
<dbReference type="AlphaFoldDB" id="A0A811V4I7"/>
<reference evidence="1" key="1">
    <citation type="submission" date="2020-11" db="EMBL/GenBank/DDBJ databases">
        <authorList>
            <person name="Whitehead M."/>
        </authorList>
    </citation>
    <scope>NUCLEOTIDE SEQUENCE</scope>
    <source>
        <strain evidence="1">EGII</strain>
    </source>
</reference>
<dbReference type="GO" id="GO:0004519">
    <property type="term" value="F:endonuclease activity"/>
    <property type="evidence" value="ECO:0007669"/>
    <property type="project" value="InterPro"/>
</dbReference>
<name>A0A811V4I7_CERCA</name>
<dbReference type="GO" id="GO:0090730">
    <property type="term" value="C:Las1 complex"/>
    <property type="evidence" value="ECO:0007669"/>
    <property type="project" value="InterPro"/>
</dbReference>
<dbReference type="GO" id="GO:0000470">
    <property type="term" value="P:maturation of LSU-rRNA"/>
    <property type="evidence" value="ECO:0007669"/>
    <property type="project" value="TreeGrafter"/>
</dbReference>
<protein>
    <submittedName>
        <fullName evidence="1">(Mediterranean fruit fly) hypothetical protein</fullName>
    </submittedName>
</protein>
<dbReference type="Proteomes" id="UP000606786">
    <property type="component" value="Unassembled WGS sequence"/>
</dbReference>
<dbReference type="InterPro" id="IPR007174">
    <property type="entry name" value="Las1"/>
</dbReference>
<evidence type="ECO:0000313" key="1">
    <source>
        <dbReference type="EMBL" id="CAD7004756.1"/>
    </source>
</evidence>
<dbReference type="Pfam" id="PF04031">
    <property type="entry name" value="Las1"/>
    <property type="match status" value="1"/>
</dbReference>
<dbReference type="GO" id="GO:0000460">
    <property type="term" value="P:maturation of 5.8S rRNA"/>
    <property type="evidence" value="ECO:0007669"/>
    <property type="project" value="TreeGrafter"/>
</dbReference>
<organism evidence="1 2">
    <name type="scientific">Ceratitis capitata</name>
    <name type="common">Mediterranean fruit fly</name>
    <name type="synonym">Tephritis capitata</name>
    <dbReference type="NCBI Taxonomy" id="7213"/>
    <lineage>
        <taxon>Eukaryota</taxon>
        <taxon>Metazoa</taxon>
        <taxon>Ecdysozoa</taxon>
        <taxon>Arthropoda</taxon>
        <taxon>Hexapoda</taxon>
        <taxon>Insecta</taxon>
        <taxon>Pterygota</taxon>
        <taxon>Neoptera</taxon>
        <taxon>Endopterygota</taxon>
        <taxon>Diptera</taxon>
        <taxon>Brachycera</taxon>
        <taxon>Muscomorpha</taxon>
        <taxon>Tephritoidea</taxon>
        <taxon>Tephritidae</taxon>
        <taxon>Ceratitis</taxon>
        <taxon>Ceratitis</taxon>
    </lineage>
</organism>
<proteinExistence type="predicted"/>
<gene>
    <name evidence="1" type="ORF">CCAP1982_LOCUS13149</name>
</gene>
<dbReference type="PANTHER" id="PTHR15002">
    <property type="entry name" value="RIBOSOMAL BIOGENESIS PROTEIN LAS1L"/>
    <property type="match status" value="1"/>
</dbReference>